<dbReference type="InterPro" id="IPR035983">
    <property type="entry name" value="Hect_E3_ubiquitin_ligase"/>
</dbReference>
<keyword evidence="1 2" id="KW-0833">Ubl conjugation pathway</keyword>
<evidence type="ECO:0000256" key="2">
    <source>
        <dbReference type="PROSITE-ProRule" id="PRU00104"/>
    </source>
</evidence>
<evidence type="ECO:0000313" key="4">
    <source>
        <dbReference type="Proteomes" id="UP000515163"/>
    </source>
</evidence>
<dbReference type="InterPro" id="IPR000569">
    <property type="entry name" value="HECT_dom"/>
</dbReference>
<dbReference type="PANTHER" id="PTHR46654:SF1">
    <property type="entry name" value="E3 UBIQUITIN-PROTEIN LIGASE HECTD3"/>
    <property type="match status" value="1"/>
</dbReference>
<protein>
    <submittedName>
        <fullName evidence="5">E3 ubiquitin-protein ligase HECTD3-like</fullName>
    </submittedName>
</protein>
<organism evidence="4 5">
    <name type="scientific">Actinia tenebrosa</name>
    <name type="common">Australian red waratah sea anemone</name>
    <dbReference type="NCBI Taxonomy" id="6105"/>
    <lineage>
        <taxon>Eukaryota</taxon>
        <taxon>Metazoa</taxon>
        <taxon>Cnidaria</taxon>
        <taxon>Anthozoa</taxon>
        <taxon>Hexacorallia</taxon>
        <taxon>Actiniaria</taxon>
        <taxon>Actiniidae</taxon>
        <taxon>Actinia</taxon>
    </lineage>
</organism>
<proteinExistence type="predicted"/>
<feature type="non-terminal residue" evidence="5">
    <location>
        <position position="200"/>
    </location>
</feature>
<accession>A0A6P8HUC5</accession>
<sequence>DNVGDYQDSYIPNPSCKQWAVYEWLGKLFGAVYRSDENLTLTCPPLFWKLLIGAHVTWAKDFAAVDDAAVRFTDELELVDEELYLATYGNECKFSTVLSDGTRVDLIPHGETKGVMTCDRTRFAFLLREARMTESVKQVLAIRKGLVSCIPESVMMLLTWNELERGVCGNPVVSLDVLKGACKYGDDLSESAECVKHLWT</sequence>
<dbReference type="KEGG" id="aten:116295221"/>
<dbReference type="GO" id="GO:0043161">
    <property type="term" value="P:proteasome-mediated ubiquitin-dependent protein catabolic process"/>
    <property type="evidence" value="ECO:0007669"/>
    <property type="project" value="TreeGrafter"/>
</dbReference>
<dbReference type="Proteomes" id="UP000515163">
    <property type="component" value="Unplaced"/>
</dbReference>
<dbReference type="Gene3D" id="3.90.1750.10">
    <property type="entry name" value="Hect, E3 ligase catalytic domains"/>
    <property type="match status" value="1"/>
</dbReference>
<reference evidence="5" key="1">
    <citation type="submission" date="2025-08" db="UniProtKB">
        <authorList>
            <consortium name="RefSeq"/>
        </authorList>
    </citation>
    <scope>IDENTIFICATION</scope>
</reference>
<gene>
    <name evidence="5" type="primary">LOC116295221</name>
</gene>
<evidence type="ECO:0000256" key="1">
    <source>
        <dbReference type="ARBA" id="ARBA00022786"/>
    </source>
</evidence>
<keyword evidence="4" id="KW-1185">Reference proteome</keyword>
<dbReference type="OrthoDB" id="10257972at2759"/>
<dbReference type="AlphaFoldDB" id="A0A6P8HUC5"/>
<dbReference type="Pfam" id="PF00632">
    <property type="entry name" value="HECT"/>
    <property type="match status" value="1"/>
</dbReference>
<dbReference type="PROSITE" id="PS50237">
    <property type="entry name" value="HECT"/>
    <property type="match status" value="1"/>
</dbReference>
<name>A0A6P8HUC5_ACTTE</name>
<feature type="domain" description="HECT" evidence="3">
    <location>
        <begin position="22"/>
        <end position="200"/>
    </location>
</feature>
<dbReference type="InParanoid" id="A0A6P8HUC5"/>
<dbReference type="GeneID" id="116295221"/>
<dbReference type="GO" id="GO:0004842">
    <property type="term" value="F:ubiquitin-protein transferase activity"/>
    <property type="evidence" value="ECO:0007669"/>
    <property type="project" value="InterPro"/>
</dbReference>
<dbReference type="InterPro" id="IPR042469">
    <property type="entry name" value="HECTD3"/>
</dbReference>
<evidence type="ECO:0000259" key="3">
    <source>
        <dbReference type="PROSITE" id="PS50237"/>
    </source>
</evidence>
<evidence type="ECO:0000313" key="5">
    <source>
        <dbReference type="RefSeq" id="XP_031558843.1"/>
    </source>
</evidence>
<dbReference type="SUPFAM" id="SSF56204">
    <property type="entry name" value="Hect, E3 ligase catalytic domain"/>
    <property type="match status" value="1"/>
</dbReference>
<comment type="caution">
    <text evidence="2">Lacks conserved residue(s) required for the propagation of feature annotation.</text>
</comment>
<dbReference type="RefSeq" id="XP_031558843.1">
    <property type="nucleotide sequence ID" value="XM_031702983.1"/>
</dbReference>
<dbReference type="PANTHER" id="PTHR46654">
    <property type="entry name" value="E3 UBIQUITIN-PROTEIN LIGASE HECTD3"/>
    <property type="match status" value="1"/>
</dbReference>
<feature type="non-terminal residue" evidence="5">
    <location>
        <position position="1"/>
    </location>
</feature>